<evidence type="ECO:0000256" key="12">
    <source>
        <dbReference type="PROSITE-ProRule" id="PRU00309"/>
    </source>
</evidence>
<evidence type="ECO:0000256" key="1">
    <source>
        <dbReference type="ARBA" id="ARBA00004642"/>
    </source>
</evidence>
<evidence type="ECO:0000256" key="7">
    <source>
        <dbReference type="ARBA" id="ARBA00023054"/>
    </source>
</evidence>
<comment type="similarity">
    <text evidence="2">Belongs to the THAP1 family.</text>
</comment>
<feature type="domain" description="THAP-type" evidence="14">
    <location>
        <begin position="1"/>
        <end position="81"/>
    </location>
</feature>
<keyword evidence="6" id="KW-0805">Transcription regulation</keyword>
<evidence type="ECO:0000256" key="8">
    <source>
        <dbReference type="ARBA" id="ARBA00023125"/>
    </source>
</evidence>
<dbReference type="InterPro" id="IPR006612">
    <property type="entry name" value="THAP_Znf"/>
</dbReference>
<gene>
    <name evidence="15" type="ORF">CHILSU_LOCUS5324</name>
</gene>
<evidence type="ECO:0000256" key="5">
    <source>
        <dbReference type="ARBA" id="ARBA00022833"/>
    </source>
</evidence>
<comment type="subcellular location">
    <subcellularLocation>
        <location evidence="1">Nucleus</location>
        <location evidence="1">Nucleoplasm</location>
    </subcellularLocation>
</comment>
<evidence type="ECO:0000256" key="11">
    <source>
        <dbReference type="ARBA" id="ARBA00023306"/>
    </source>
</evidence>
<keyword evidence="8 12" id="KW-0238">DNA-binding</keyword>
<evidence type="ECO:0000259" key="14">
    <source>
        <dbReference type="PROSITE" id="PS50950"/>
    </source>
</evidence>
<organism evidence="15 16">
    <name type="scientific">Chilo suppressalis</name>
    <name type="common">Asiatic rice borer moth</name>
    <dbReference type="NCBI Taxonomy" id="168631"/>
    <lineage>
        <taxon>Eukaryota</taxon>
        <taxon>Metazoa</taxon>
        <taxon>Ecdysozoa</taxon>
        <taxon>Arthropoda</taxon>
        <taxon>Hexapoda</taxon>
        <taxon>Insecta</taxon>
        <taxon>Pterygota</taxon>
        <taxon>Neoptera</taxon>
        <taxon>Endopterygota</taxon>
        <taxon>Lepidoptera</taxon>
        <taxon>Glossata</taxon>
        <taxon>Ditrysia</taxon>
        <taxon>Pyraloidea</taxon>
        <taxon>Crambidae</taxon>
        <taxon>Crambinae</taxon>
        <taxon>Chilo</taxon>
    </lineage>
</organism>
<evidence type="ECO:0000256" key="10">
    <source>
        <dbReference type="ARBA" id="ARBA00023242"/>
    </source>
</evidence>
<evidence type="ECO:0000256" key="6">
    <source>
        <dbReference type="ARBA" id="ARBA00023015"/>
    </source>
</evidence>
<sequence>MPKCCIVMCSARKNKNQPQLTLHRFPKNEALKEKWLEAIGKENINPRQKNWHLCSLHFKDSCFNKTLNVIRLRENSLPTIFPYPRTAIQDTSVLCETSNVKTAVASTSAASFSFPLPLQEEVNVEVAKCKKIKTLKDKCLKQQKKIKCLNEKLRRKEKKIATLKDVIEDLRQKSRINMEQGINM</sequence>
<dbReference type="PANTHER" id="PTHR46600">
    <property type="entry name" value="THAP DOMAIN-CONTAINING"/>
    <property type="match status" value="1"/>
</dbReference>
<dbReference type="Proteomes" id="UP001153292">
    <property type="component" value="Chromosome 2"/>
</dbReference>
<keyword evidence="11" id="KW-0131">Cell cycle</keyword>
<keyword evidence="4 12" id="KW-0863">Zinc-finger</keyword>
<dbReference type="PROSITE" id="PS50950">
    <property type="entry name" value="ZF_THAP"/>
    <property type="match status" value="1"/>
</dbReference>
<dbReference type="Gene3D" id="6.20.210.20">
    <property type="entry name" value="THAP domain"/>
    <property type="match status" value="1"/>
</dbReference>
<dbReference type="EMBL" id="OU963895">
    <property type="protein sequence ID" value="CAH0402087.1"/>
    <property type="molecule type" value="Genomic_DNA"/>
</dbReference>
<keyword evidence="9" id="KW-0804">Transcription</keyword>
<evidence type="ECO:0000256" key="13">
    <source>
        <dbReference type="SAM" id="Coils"/>
    </source>
</evidence>
<keyword evidence="7 13" id="KW-0175">Coiled coil</keyword>
<dbReference type="PANTHER" id="PTHR46600:SF1">
    <property type="entry name" value="THAP DOMAIN-CONTAINING PROTEIN 1"/>
    <property type="match status" value="1"/>
</dbReference>
<evidence type="ECO:0000256" key="4">
    <source>
        <dbReference type="ARBA" id="ARBA00022771"/>
    </source>
</evidence>
<dbReference type="SMART" id="SM00692">
    <property type="entry name" value="DM3"/>
    <property type="match status" value="1"/>
</dbReference>
<keyword evidence="5" id="KW-0862">Zinc</keyword>
<feature type="coiled-coil region" evidence="13">
    <location>
        <begin position="132"/>
        <end position="173"/>
    </location>
</feature>
<dbReference type="InterPro" id="IPR038441">
    <property type="entry name" value="THAP_Znf_sf"/>
</dbReference>
<keyword evidence="3" id="KW-0479">Metal-binding</keyword>
<dbReference type="SMART" id="SM00980">
    <property type="entry name" value="THAP"/>
    <property type="match status" value="1"/>
</dbReference>
<accession>A0ABN8AZX0</accession>
<keyword evidence="16" id="KW-1185">Reference proteome</keyword>
<dbReference type="Pfam" id="PF05485">
    <property type="entry name" value="THAP"/>
    <property type="match status" value="1"/>
</dbReference>
<evidence type="ECO:0000313" key="15">
    <source>
        <dbReference type="EMBL" id="CAH0402087.1"/>
    </source>
</evidence>
<evidence type="ECO:0000256" key="3">
    <source>
        <dbReference type="ARBA" id="ARBA00022723"/>
    </source>
</evidence>
<name>A0ABN8AZX0_CHISP</name>
<dbReference type="InterPro" id="IPR026516">
    <property type="entry name" value="THAP1/10"/>
</dbReference>
<proteinExistence type="inferred from homology"/>
<dbReference type="SUPFAM" id="SSF57716">
    <property type="entry name" value="Glucocorticoid receptor-like (DNA-binding domain)"/>
    <property type="match status" value="1"/>
</dbReference>
<evidence type="ECO:0000256" key="2">
    <source>
        <dbReference type="ARBA" id="ARBA00006177"/>
    </source>
</evidence>
<evidence type="ECO:0000256" key="9">
    <source>
        <dbReference type="ARBA" id="ARBA00023163"/>
    </source>
</evidence>
<protein>
    <recommendedName>
        <fullName evidence="14">THAP-type domain-containing protein</fullName>
    </recommendedName>
</protein>
<keyword evidence="10" id="KW-0539">Nucleus</keyword>
<reference evidence="15" key="1">
    <citation type="submission" date="2021-12" db="EMBL/GenBank/DDBJ databases">
        <authorList>
            <person name="King R."/>
        </authorList>
    </citation>
    <scope>NUCLEOTIDE SEQUENCE</scope>
</reference>
<evidence type="ECO:0000313" key="16">
    <source>
        <dbReference type="Proteomes" id="UP001153292"/>
    </source>
</evidence>